<accession>A0ABR2U1L3</accession>
<sequence>MPTMRISTNVRTGKKVQLTSWKSSSDLSNGGFSFGIEPLNIPQAFMGNNSKPYWRTGPWNGHTFIGLPNLNSVLLDRVRIRIQNDNQGTWYLTLALAGQPLFSYVNLDPPGNLTQRKGIWTTYPSFLETECDIYGKCGAFGICESQKSSTCSCLRGFEPNNIDEWNSGNWTDGCTRIKPL</sequence>
<feature type="domain" description="S-locus glycoprotein" evidence="3">
    <location>
        <begin position="54"/>
        <end position="160"/>
    </location>
</feature>
<comment type="caution">
    <text evidence="4">The sequence shown here is derived from an EMBL/GenBank/DDBJ whole genome shotgun (WGS) entry which is preliminary data.</text>
</comment>
<dbReference type="PANTHER" id="PTHR32444">
    <property type="entry name" value="BULB-TYPE LECTIN DOMAIN-CONTAINING PROTEIN"/>
    <property type="match status" value="1"/>
</dbReference>
<keyword evidence="5" id="KW-1185">Reference proteome</keyword>
<dbReference type="Pfam" id="PF00954">
    <property type="entry name" value="S_locus_glycop"/>
    <property type="match status" value="1"/>
</dbReference>
<evidence type="ECO:0000256" key="2">
    <source>
        <dbReference type="ARBA" id="ARBA00023157"/>
    </source>
</evidence>
<dbReference type="Proteomes" id="UP001396334">
    <property type="component" value="Unassembled WGS sequence"/>
</dbReference>
<dbReference type="PANTHER" id="PTHR32444:SF198">
    <property type="entry name" value="BULB-TYPE LECTIN DOMAIN-CONTAINING PROTEIN"/>
    <property type="match status" value="1"/>
</dbReference>
<evidence type="ECO:0000259" key="3">
    <source>
        <dbReference type="Pfam" id="PF00954"/>
    </source>
</evidence>
<dbReference type="EMBL" id="JBBPBN010000003">
    <property type="protein sequence ID" value="KAK9043623.1"/>
    <property type="molecule type" value="Genomic_DNA"/>
</dbReference>
<proteinExistence type="predicted"/>
<dbReference type="InterPro" id="IPR000858">
    <property type="entry name" value="S_locus_glycoprot_dom"/>
</dbReference>
<keyword evidence="1" id="KW-0732">Signal</keyword>
<gene>
    <name evidence="4" type="ORF">V6N11_071958</name>
</gene>
<organism evidence="4 5">
    <name type="scientific">Hibiscus sabdariffa</name>
    <name type="common">roselle</name>
    <dbReference type="NCBI Taxonomy" id="183260"/>
    <lineage>
        <taxon>Eukaryota</taxon>
        <taxon>Viridiplantae</taxon>
        <taxon>Streptophyta</taxon>
        <taxon>Embryophyta</taxon>
        <taxon>Tracheophyta</taxon>
        <taxon>Spermatophyta</taxon>
        <taxon>Magnoliopsida</taxon>
        <taxon>eudicotyledons</taxon>
        <taxon>Gunneridae</taxon>
        <taxon>Pentapetalae</taxon>
        <taxon>rosids</taxon>
        <taxon>malvids</taxon>
        <taxon>Malvales</taxon>
        <taxon>Malvaceae</taxon>
        <taxon>Malvoideae</taxon>
        <taxon>Hibiscus</taxon>
    </lineage>
</organism>
<evidence type="ECO:0000313" key="5">
    <source>
        <dbReference type="Proteomes" id="UP001396334"/>
    </source>
</evidence>
<name>A0ABR2U1L3_9ROSI</name>
<keyword evidence="2" id="KW-1015">Disulfide bond</keyword>
<evidence type="ECO:0000256" key="1">
    <source>
        <dbReference type="ARBA" id="ARBA00022729"/>
    </source>
</evidence>
<reference evidence="4 5" key="1">
    <citation type="journal article" date="2024" name="G3 (Bethesda)">
        <title>Genome assembly of Hibiscus sabdariffa L. provides insights into metabolisms of medicinal natural products.</title>
        <authorList>
            <person name="Kim T."/>
        </authorList>
    </citation>
    <scope>NUCLEOTIDE SEQUENCE [LARGE SCALE GENOMIC DNA]</scope>
    <source>
        <strain evidence="4">TK-2024</strain>
        <tissue evidence="4">Old leaves</tissue>
    </source>
</reference>
<evidence type="ECO:0000313" key="4">
    <source>
        <dbReference type="EMBL" id="KAK9043623.1"/>
    </source>
</evidence>
<protein>
    <recommendedName>
        <fullName evidence="3">S-locus glycoprotein domain-containing protein</fullName>
    </recommendedName>
</protein>